<dbReference type="AlphaFoldDB" id="A0A9D4UT82"/>
<protein>
    <submittedName>
        <fullName evidence="1">Uncharacterized protein</fullName>
    </submittedName>
</protein>
<accession>A0A9D4UT82</accession>
<organism evidence="1 2">
    <name type="scientific">Adiantum capillus-veneris</name>
    <name type="common">Maidenhair fern</name>
    <dbReference type="NCBI Taxonomy" id="13818"/>
    <lineage>
        <taxon>Eukaryota</taxon>
        <taxon>Viridiplantae</taxon>
        <taxon>Streptophyta</taxon>
        <taxon>Embryophyta</taxon>
        <taxon>Tracheophyta</taxon>
        <taxon>Polypodiopsida</taxon>
        <taxon>Polypodiidae</taxon>
        <taxon>Polypodiales</taxon>
        <taxon>Pteridineae</taxon>
        <taxon>Pteridaceae</taxon>
        <taxon>Vittarioideae</taxon>
        <taxon>Adiantum</taxon>
    </lineage>
</organism>
<keyword evidence="2" id="KW-1185">Reference proteome</keyword>
<name>A0A9D4UT82_ADICA</name>
<gene>
    <name evidence="1" type="ORF">GOP47_0011090</name>
</gene>
<sequence>MPSLETSTSSTQRTELSTIDAGDCLAALYPKQRVEVGEEGERRNLHRSLDASLPGLVQSGPAMFFPSC</sequence>
<dbReference type="EMBL" id="JABFUD020000011">
    <property type="protein sequence ID" value="KAI5073077.1"/>
    <property type="molecule type" value="Genomic_DNA"/>
</dbReference>
<proteinExistence type="predicted"/>
<evidence type="ECO:0000313" key="1">
    <source>
        <dbReference type="EMBL" id="KAI5073077.1"/>
    </source>
</evidence>
<reference evidence="1" key="1">
    <citation type="submission" date="2021-01" db="EMBL/GenBank/DDBJ databases">
        <title>Adiantum capillus-veneris genome.</title>
        <authorList>
            <person name="Fang Y."/>
            <person name="Liao Q."/>
        </authorList>
    </citation>
    <scope>NUCLEOTIDE SEQUENCE</scope>
    <source>
        <strain evidence="1">H3</strain>
        <tissue evidence="1">Leaf</tissue>
    </source>
</reference>
<dbReference type="Proteomes" id="UP000886520">
    <property type="component" value="Chromosome 11"/>
</dbReference>
<evidence type="ECO:0000313" key="2">
    <source>
        <dbReference type="Proteomes" id="UP000886520"/>
    </source>
</evidence>
<comment type="caution">
    <text evidence="1">The sequence shown here is derived from an EMBL/GenBank/DDBJ whole genome shotgun (WGS) entry which is preliminary data.</text>
</comment>